<dbReference type="Pfam" id="PF01381">
    <property type="entry name" value="HTH_3"/>
    <property type="match status" value="1"/>
</dbReference>
<feature type="domain" description="HTH cro/C1-type" evidence="2">
    <location>
        <begin position="35"/>
        <end position="77"/>
    </location>
</feature>
<gene>
    <name evidence="3" type="ORF">K7472_25670</name>
</gene>
<dbReference type="InterPro" id="IPR001387">
    <property type="entry name" value="Cro/C1-type_HTH"/>
</dbReference>
<evidence type="ECO:0000256" key="1">
    <source>
        <dbReference type="SAM" id="MobiDB-lite"/>
    </source>
</evidence>
<feature type="compositionally biased region" description="Low complexity" evidence="1">
    <location>
        <begin position="122"/>
        <end position="140"/>
    </location>
</feature>
<dbReference type="RefSeq" id="WP_222980933.1">
    <property type="nucleotide sequence ID" value="NZ_JAINVZ010000022.1"/>
</dbReference>
<dbReference type="InterPro" id="IPR010982">
    <property type="entry name" value="Lambda_DNA-bd_dom_sf"/>
</dbReference>
<comment type="caution">
    <text evidence="3">The sequence shown here is derived from an EMBL/GenBank/DDBJ whole genome shotgun (WGS) entry which is preliminary data.</text>
</comment>
<dbReference type="PROSITE" id="PS50943">
    <property type="entry name" value="HTH_CROC1"/>
    <property type="match status" value="1"/>
</dbReference>
<accession>A0ABS7QYA8</accession>
<evidence type="ECO:0000313" key="3">
    <source>
        <dbReference type="EMBL" id="MBY8888201.1"/>
    </source>
</evidence>
<keyword evidence="4" id="KW-1185">Reference proteome</keyword>
<dbReference type="Proteomes" id="UP001198565">
    <property type="component" value="Unassembled WGS sequence"/>
</dbReference>
<dbReference type="SUPFAM" id="SSF47413">
    <property type="entry name" value="lambda repressor-like DNA-binding domains"/>
    <property type="match status" value="1"/>
</dbReference>
<dbReference type="EMBL" id="JAINVZ010000022">
    <property type="protein sequence ID" value="MBY8888201.1"/>
    <property type="molecule type" value="Genomic_DNA"/>
</dbReference>
<organism evidence="3 4">
    <name type="scientific">Streptantibioticus parmotrematis</name>
    <dbReference type="NCBI Taxonomy" id="2873249"/>
    <lineage>
        <taxon>Bacteria</taxon>
        <taxon>Bacillati</taxon>
        <taxon>Actinomycetota</taxon>
        <taxon>Actinomycetes</taxon>
        <taxon>Kitasatosporales</taxon>
        <taxon>Streptomycetaceae</taxon>
        <taxon>Streptantibioticus</taxon>
    </lineage>
</organism>
<sequence>MKPSDTEQAGVFADRLARLNQVLYEADLGRPFTDQEIADRIGLSVSQVANLRHGRSLPRADRAHRLAQLYGVRSEFFFLPADAPYVGQVEAELRAIEAERRGLPHSRVRRSAGASPAGPPDRAATSGAARSASNEGATGTAEEEEEDERVRRIAEGVAELPADMRETVATLVDQLRRAVSRRPGRPNRSNR</sequence>
<reference evidence="3 4" key="1">
    <citation type="submission" date="2021-08" db="EMBL/GenBank/DDBJ databases">
        <title>Streptomyces sp. PTM05 isolated from lichen.</title>
        <authorList>
            <person name="Somphong A."/>
            <person name="Phongsopitanun W."/>
            <person name="Tanasupawat S."/>
        </authorList>
    </citation>
    <scope>NUCLEOTIDE SEQUENCE [LARGE SCALE GENOMIC DNA]</scope>
    <source>
        <strain evidence="3 4">Ptm05</strain>
    </source>
</reference>
<evidence type="ECO:0000313" key="4">
    <source>
        <dbReference type="Proteomes" id="UP001198565"/>
    </source>
</evidence>
<evidence type="ECO:0000259" key="2">
    <source>
        <dbReference type="PROSITE" id="PS50943"/>
    </source>
</evidence>
<feature type="region of interest" description="Disordered" evidence="1">
    <location>
        <begin position="102"/>
        <end position="165"/>
    </location>
</feature>
<protein>
    <submittedName>
        <fullName evidence="3">Helix-turn-helix domain-containing protein</fullName>
    </submittedName>
</protein>
<proteinExistence type="predicted"/>
<dbReference type="CDD" id="cd00093">
    <property type="entry name" value="HTH_XRE"/>
    <property type="match status" value="1"/>
</dbReference>
<dbReference type="Gene3D" id="1.10.260.40">
    <property type="entry name" value="lambda repressor-like DNA-binding domains"/>
    <property type="match status" value="1"/>
</dbReference>
<name>A0ABS7QYA8_9ACTN</name>